<dbReference type="OrthoDB" id="10038880at2759"/>
<feature type="domain" description="Ig-like" evidence="7">
    <location>
        <begin position="575"/>
        <end position="668"/>
    </location>
</feature>
<feature type="compositionally biased region" description="Acidic residues" evidence="4">
    <location>
        <begin position="1246"/>
        <end position="1255"/>
    </location>
</feature>
<feature type="transmembrane region" description="Helical" evidence="5">
    <location>
        <begin position="1056"/>
        <end position="1085"/>
    </location>
</feature>
<feature type="domain" description="Ig-like" evidence="7">
    <location>
        <begin position="26"/>
        <end position="112"/>
    </location>
</feature>
<dbReference type="InterPro" id="IPR003598">
    <property type="entry name" value="Ig_sub2"/>
</dbReference>
<evidence type="ECO:0000313" key="9">
    <source>
        <dbReference type="EnsemblMetazoa" id="Aqu2.1.33760_001"/>
    </source>
</evidence>
<feature type="compositionally biased region" description="Basic residues" evidence="4">
    <location>
        <begin position="1479"/>
        <end position="1490"/>
    </location>
</feature>
<evidence type="ECO:0000256" key="4">
    <source>
        <dbReference type="SAM" id="MobiDB-lite"/>
    </source>
</evidence>
<dbReference type="InterPro" id="IPR036179">
    <property type="entry name" value="Ig-like_dom_sf"/>
</dbReference>
<dbReference type="EnsemblMetazoa" id="Aqu2.1.33760_001">
    <property type="protein sequence ID" value="Aqu2.1.33760_001"/>
    <property type="gene ID" value="Aqu2.1.33760"/>
</dbReference>
<feature type="region of interest" description="Disordered" evidence="4">
    <location>
        <begin position="1103"/>
        <end position="1508"/>
    </location>
</feature>
<dbReference type="Pfam" id="PF00047">
    <property type="entry name" value="ig"/>
    <property type="match status" value="1"/>
</dbReference>
<feature type="domain" description="Ig-like" evidence="7">
    <location>
        <begin position="672"/>
        <end position="759"/>
    </location>
</feature>
<dbReference type="InterPro" id="IPR007110">
    <property type="entry name" value="Ig-like_dom"/>
</dbReference>
<keyword evidence="3" id="KW-0393">Immunoglobulin domain</keyword>
<feature type="domain" description="Ig-like" evidence="7">
    <location>
        <begin position="392"/>
        <end position="474"/>
    </location>
</feature>
<feature type="domain" description="Ig-like" evidence="7">
    <location>
        <begin position="766"/>
        <end position="851"/>
    </location>
</feature>
<dbReference type="InterPro" id="IPR036116">
    <property type="entry name" value="FN3_sf"/>
</dbReference>
<feature type="compositionally biased region" description="Basic residues" evidence="4">
    <location>
        <begin position="1108"/>
        <end position="1117"/>
    </location>
</feature>
<dbReference type="PANTHER" id="PTHR44170:SF6">
    <property type="entry name" value="CONTACTIN"/>
    <property type="match status" value="1"/>
</dbReference>
<dbReference type="SMART" id="SM00408">
    <property type="entry name" value="IGc2"/>
    <property type="match status" value="9"/>
</dbReference>
<keyword evidence="5" id="KW-0812">Transmembrane</keyword>
<accession>A0A1X7V0J8</accession>
<dbReference type="PROSITE" id="PS50835">
    <property type="entry name" value="IG_LIKE"/>
    <property type="match status" value="9"/>
</dbReference>
<dbReference type="SUPFAM" id="SSF49265">
    <property type="entry name" value="Fibronectin type III"/>
    <property type="match status" value="1"/>
</dbReference>
<protein>
    <submittedName>
        <fullName evidence="9">Uncharacterized protein</fullName>
    </submittedName>
</protein>
<keyword evidence="5" id="KW-0472">Membrane</keyword>
<evidence type="ECO:0000256" key="3">
    <source>
        <dbReference type="ARBA" id="ARBA00023319"/>
    </source>
</evidence>
<dbReference type="SUPFAM" id="SSF48726">
    <property type="entry name" value="Immunoglobulin"/>
    <property type="match status" value="9"/>
</dbReference>
<dbReference type="GO" id="GO:0016020">
    <property type="term" value="C:membrane"/>
    <property type="evidence" value="ECO:0007669"/>
    <property type="project" value="UniProtKB-SubCell"/>
</dbReference>
<organism evidence="9">
    <name type="scientific">Amphimedon queenslandica</name>
    <name type="common">Sponge</name>
    <dbReference type="NCBI Taxonomy" id="400682"/>
    <lineage>
        <taxon>Eukaryota</taxon>
        <taxon>Metazoa</taxon>
        <taxon>Porifera</taxon>
        <taxon>Demospongiae</taxon>
        <taxon>Heteroscleromorpha</taxon>
        <taxon>Haplosclerida</taxon>
        <taxon>Niphatidae</taxon>
        <taxon>Amphimedon</taxon>
    </lineage>
</organism>
<dbReference type="CDD" id="cd00096">
    <property type="entry name" value="Ig"/>
    <property type="match status" value="1"/>
</dbReference>
<gene>
    <name evidence="9" type="primary">105312484</name>
</gene>
<dbReference type="Gene3D" id="2.60.40.10">
    <property type="entry name" value="Immunoglobulins"/>
    <property type="match status" value="11"/>
</dbReference>
<dbReference type="Proteomes" id="UP000007879">
    <property type="component" value="Unassembled WGS sequence"/>
</dbReference>
<keyword evidence="1" id="KW-0677">Repeat</keyword>
<keyword evidence="10" id="KW-1185">Reference proteome</keyword>
<dbReference type="SMART" id="SM00060">
    <property type="entry name" value="FN3"/>
    <property type="match status" value="2"/>
</dbReference>
<feature type="domain" description="Ig-like" evidence="7">
    <location>
        <begin position="119"/>
        <end position="205"/>
    </location>
</feature>
<feature type="domain" description="Ig-like" evidence="7">
    <location>
        <begin position="303"/>
        <end position="387"/>
    </location>
</feature>
<dbReference type="InterPro" id="IPR013098">
    <property type="entry name" value="Ig_I-set"/>
</dbReference>
<keyword evidence="6" id="KW-0732">Signal</keyword>
<dbReference type="PROSITE" id="PS50853">
    <property type="entry name" value="FN3"/>
    <property type="match status" value="2"/>
</dbReference>
<dbReference type="SMART" id="SM00409">
    <property type="entry name" value="IG"/>
    <property type="match status" value="9"/>
</dbReference>
<dbReference type="PANTHER" id="PTHR44170">
    <property type="entry name" value="PROTEIN SIDEKICK"/>
    <property type="match status" value="1"/>
</dbReference>
<dbReference type="InterPro" id="IPR013151">
    <property type="entry name" value="Immunoglobulin_dom"/>
</dbReference>
<evidence type="ECO:0000256" key="2">
    <source>
        <dbReference type="ARBA" id="ARBA00023157"/>
    </source>
</evidence>
<proteinExistence type="predicted"/>
<feature type="compositionally biased region" description="Basic residues" evidence="4">
    <location>
        <begin position="1357"/>
        <end position="1366"/>
    </location>
</feature>
<dbReference type="InParanoid" id="A0A1X7V0J8"/>
<reference evidence="10" key="1">
    <citation type="journal article" date="2010" name="Nature">
        <title>The Amphimedon queenslandica genome and the evolution of animal complexity.</title>
        <authorList>
            <person name="Srivastava M."/>
            <person name="Simakov O."/>
            <person name="Chapman J."/>
            <person name="Fahey B."/>
            <person name="Gauthier M.E."/>
            <person name="Mitros T."/>
            <person name="Richards G.S."/>
            <person name="Conaco C."/>
            <person name="Dacre M."/>
            <person name="Hellsten U."/>
            <person name="Larroux C."/>
            <person name="Putnam N.H."/>
            <person name="Stanke M."/>
            <person name="Adamska M."/>
            <person name="Darling A."/>
            <person name="Degnan S.M."/>
            <person name="Oakley T.H."/>
            <person name="Plachetzki D.C."/>
            <person name="Zhai Y."/>
            <person name="Adamski M."/>
            <person name="Calcino A."/>
            <person name="Cummins S.F."/>
            <person name="Goodstein D.M."/>
            <person name="Harris C."/>
            <person name="Jackson D.J."/>
            <person name="Leys S.P."/>
            <person name="Shu S."/>
            <person name="Woodcroft B.J."/>
            <person name="Vervoort M."/>
            <person name="Kosik K.S."/>
            <person name="Manning G."/>
            <person name="Degnan B.M."/>
            <person name="Rokhsar D.S."/>
        </authorList>
    </citation>
    <scope>NUCLEOTIDE SEQUENCE [LARGE SCALE GENOMIC DNA]</scope>
</reference>
<evidence type="ECO:0000256" key="6">
    <source>
        <dbReference type="SAM" id="SignalP"/>
    </source>
</evidence>
<feature type="domain" description="Fibronectin type-III" evidence="8">
    <location>
        <begin position="947"/>
        <end position="1056"/>
    </location>
</feature>
<dbReference type="Pfam" id="PF07679">
    <property type="entry name" value="I-set"/>
    <property type="match status" value="3"/>
</dbReference>
<evidence type="ECO:0000256" key="5">
    <source>
        <dbReference type="SAM" id="Phobius"/>
    </source>
</evidence>
<feature type="signal peptide" evidence="6">
    <location>
        <begin position="1"/>
        <end position="18"/>
    </location>
</feature>
<evidence type="ECO:0000313" key="10">
    <source>
        <dbReference type="Proteomes" id="UP000007879"/>
    </source>
</evidence>
<dbReference type="FunFam" id="2.60.40.10:FF:000032">
    <property type="entry name" value="palladin isoform X1"/>
    <property type="match status" value="2"/>
</dbReference>
<dbReference type="InterPro" id="IPR003961">
    <property type="entry name" value="FN3_dom"/>
</dbReference>
<dbReference type="InterPro" id="IPR013783">
    <property type="entry name" value="Ig-like_fold"/>
</dbReference>
<dbReference type="InterPro" id="IPR003599">
    <property type="entry name" value="Ig_sub"/>
</dbReference>
<feature type="compositionally biased region" description="Basic and acidic residues" evidence="4">
    <location>
        <begin position="1208"/>
        <end position="1230"/>
    </location>
</feature>
<feature type="chain" id="PRO_5013027764" evidence="6">
    <location>
        <begin position="19"/>
        <end position="1541"/>
    </location>
</feature>
<evidence type="ECO:0000256" key="1">
    <source>
        <dbReference type="ARBA" id="ARBA00022737"/>
    </source>
</evidence>
<dbReference type="Pfam" id="PF13927">
    <property type="entry name" value="Ig_3"/>
    <property type="match status" value="3"/>
</dbReference>
<sequence length="1541" mass="167422">MYLQLSFLLLALLHNGVCVLNDEPVGGTVLLNQGFTMSCSFHPPLPLTVVWFKDSEERGTDFGGTRINITYNAASGVSTYAFSDATYDDAGDYSCESRDENSQPIDTSDEATIVVHGTPMFGNLLQASTVSVGGSAQFTCSVEAVPTATITWSFNGQTLTTGGQYVVAGITLIISNVQMSNDGFYKCTATNTYGTNSTSARLTVTASPVNPTVTITEGSQLTVGQGGSTILHCTVDGDNIAFIRWVKSGTGELTIGVSKSSDGATLTLSNVATSDAGTYTCTASTTENGFGSDSITVTVVALPQISISPSSATKLSGETLGLSEAPICSLTSGTQGDIVWRAPSGVEVPQIAGQMNIARPLTVSDDGTYQCVAANLAGTTTQTFTLTVNAFPTFTTKPADIKISYGQNIFLPCQATGNPAPSVSWSKTGDPLQQQSVKLPDGLQLYSVASSDQGTYTCTAVNSVGTNSTSAVITVTIPPHINSIVPSRDYYVNLGDGITISCNVSSQPGSTVVWYHNGTVIPQSGRVQRLQLSSSLWSLSIAGSTYEDGGIYTCNITNTFVFDFVSLNVIVGIKTAIISGPSDLNVTQNQEVFLPCHANGIPQPTINWYKTEETESIDNETQLATFGFSYRIESTGLRLLSTQRDDSGYYRCLADNQVGTDSQSVRVRVEGPPMAVSISPTLFIAGTTAYINCQIFYDFPQSTFQWYDAATNALFLPPRFTTLSNGTLIVSPIEGSDHKEYLCSASNQYGTSSVSQFITVHVHPQPGFSESNGVFGILDDSFSFSCTATGRPSPTLALYTPDGGEADSTMFDPSTGTFTTTSFQVIHSGSYNCEATNIVGATNATLEVGIRGAPPRLPAVNPLGSREMRVAWNGPEPELAGQLLSYVLSYGISDLSERIVVNSIGTSAFISDLEEYTEYLFEIRGVYAGGVEGLSINATGVTLEAAPSGSPRNISLVSLTEALEVSWTSLERFDQNGIILNYTIYYRETPDNSSAAQNYTSITYVVPPTHSEDDEPFSATISDLKGGKSYDVKMQAHTAVGGGPNSTVVRLETMRAFPLVLVLSITIPVVVIALVALGVLLIFLLRKCYIKIKKARLYSPKKGEAAYGKKKKKGGKKSKADVSNPVPDIPPKVDGSSKGKFSLRRADGSTVPSNPRVIQPGDVAKKKKSGAKVVSVKNKRESVLSSEFDPYDDPDEVTQTRRPKKPKQGREGFAPRDSQSEIYERPADPKPKKKKESVASFIYDDNIVEEDEESLVEMPIVIKPKHGKEGEEESDDEEIKPVVIKPKHGKQAKQEEEESDEELKPVVIKPKHGKGAAQDDEESDEELKPVVIKPKHGKQAAQEEDESDEEIKPVVIKPKHPAQKRKQQQDDDDDDDDDLPKPVTIQPRHAKRGQQEAPVKRRKQLEVVEESDEEEEESEEEEEQEETEDDQKQIYSRVPPAHIQKKRTKMLKEKMKADEKKRKEKEKIMAKMRKEKEKARKKAAKQKKKQMGTQLKRQSQSELRRQSLGLDNIMSMRDMNTRPQMGRQLRYSMDYSSAGMF</sequence>
<keyword evidence="5" id="KW-1133">Transmembrane helix</keyword>
<feature type="compositionally biased region" description="Acidic residues" evidence="4">
    <location>
        <begin position="1407"/>
        <end position="1429"/>
    </location>
</feature>
<feature type="domain" description="Ig-like" evidence="7">
    <location>
        <begin position="211"/>
        <end position="298"/>
    </location>
</feature>
<feature type="compositionally biased region" description="Polar residues" evidence="4">
    <location>
        <begin position="1492"/>
        <end position="1501"/>
    </location>
</feature>
<name>A0A1X7V0J8_AMPQE</name>
<evidence type="ECO:0000259" key="8">
    <source>
        <dbReference type="PROSITE" id="PS50853"/>
    </source>
</evidence>
<dbReference type="Pfam" id="PF00041">
    <property type="entry name" value="fn3"/>
    <property type="match status" value="1"/>
</dbReference>
<evidence type="ECO:0000259" key="7">
    <source>
        <dbReference type="PROSITE" id="PS50835"/>
    </source>
</evidence>
<dbReference type="EnsemblMetazoa" id="XM_019995576.1">
    <property type="protein sequence ID" value="XP_019851135.1"/>
    <property type="gene ID" value="LOC105312484"/>
</dbReference>
<dbReference type="KEGG" id="aqu:105312484"/>
<feature type="domain" description="Ig-like" evidence="7">
    <location>
        <begin position="479"/>
        <end position="558"/>
    </location>
</feature>
<dbReference type="GO" id="GO:0098609">
    <property type="term" value="P:cell-cell adhesion"/>
    <property type="evidence" value="ECO:0007669"/>
    <property type="project" value="TreeGrafter"/>
</dbReference>
<reference evidence="9" key="2">
    <citation type="submission" date="2017-05" db="UniProtKB">
        <authorList>
            <consortium name="EnsemblMetazoa"/>
        </authorList>
    </citation>
    <scope>IDENTIFICATION</scope>
</reference>
<keyword evidence="2" id="KW-1015">Disulfide bond</keyword>
<feature type="compositionally biased region" description="Basic and acidic residues" evidence="4">
    <location>
        <begin position="1450"/>
        <end position="1478"/>
    </location>
</feature>
<feature type="domain" description="Fibronectin type-III" evidence="8">
    <location>
        <begin position="854"/>
        <end position="945"/>
    </location>
</feature>
<dbReference type="CDD" id="cd00063">
    <property type="entry name" value="FN3"/>
    <property type="match status" value="2"/>
</dbReference>